<gene>
    <name evidence="2" type="primary">OM_Ba0009C22.27</name>
</gene>
<protein>
    <submittedName>
        <fullName evidence="2">Uncharacterized protein</fullName>
    </submittedName>
</protein>
<dbReference type="EMBL" id="AP011467">
    <property type="protein sequence ID" value="BAX24981.1"/>
    <property type="molecule type" value="Genomic_DNA"/>
</dbReference>
<dbReference type="AlphaFoldDB" id="A0A1V1H3J3"/>
<feature type="compositionally biased region" description="Basic and acidic residues" evidence="1">
    <location>
        <begin position="8"/>
        <end position="24"/>
    </location>
</feature>
<proteinExistence type="predicted"/>
<evidence type="ECO:0000256" key="1">
    <source>
        <dbReference type="SAM" id="MobiDB-lite"/>
    </source>
</evidence>
<accession>A0A1V1H3J3</accession>
<organism evidence="2">
    <name type="scientific">Oryza minuta</name>
    <dbReference type="NCBI Taxonomy" id="63629"/>
    <lineage>
        <taxon>Eukaryota</taxon>
        <taxon>Viridiplantae</taxon>
        <taxon>Streptophyta</taxon>
        <taxon>Embryophyta</taxon>
        <taxon>Tracheophyta</taxon>
        <taxon>Spermatophyta</taxon>
        <taxon>Magnoliopsida</taxon>
        <taxon>Liliopsida</taxon>
        <taxon>Poales</taxon>
        <taxon>Poaceae</taxon>
        <taxon>BOP clade</taxon>
        <taxon>Oryzoideae</taxon>
        <taxon>Oryzeae</taxon>
        <taxon>Oryzinae</taxon>
        <taxon>Oryza</taxon>
    </lineage>
</organism>
<name>A0A1V1H3J3_ORYMI</name>
<reference evidence="2" key="1">
    <citation type="submission" date="2009-05" db="EMBL/GenBank/DDBJ databases">
        <title>Oryza sativa Japonica Group genomic DNA, chromosome 6, BAC clone:KMK0024M20, cultivar:Khau Mac Kho.</title>
        <authorList>
            <person name="Matsumoto T."/>
            <person name="Wu J."/>
            <person name="Kanamori H."/>
        </authorList>
    </citation>
    <scope>NUCLEOTIDE SEQUENCE</scope>
    <source>
        <strain evidence="2">IRGC 101141</strain>
    </source>
</reference>
<sequence length="142" mass="15682">MLMRKPPRCQERKEERKPEENGSHLVVDRVADVFGNDGSRPHPVLVQGDAVEVIEDDRPSSTDLSLRPSSLRRMRSLSGSARRAIVIPCSASPSIPVSSPPSSLHPAIGGFPHHVVLSSVPQWLVIVEQNDKLSLLVGREWR</sequence>
<feature type="region of interest" description="Disordered" evidence="1">
    <location>
        <begin position="1"/>
        <end position="24"/>
    </location>
</feature>
<evidence type="ECO:0000313" key="2">
    <source>
        <dbReference type="EMBL" id="BAX24981.1"/>
    </source>
</evidence>